<gene>
    <name evidence="2" type="ORF">METZ01_LOCUS76433</name>
</gene>
<feature type="region of interest" description="Disordered" evidence="1">
    <location>
        <begin position="91"/>
        <end position="111"/>
    </location>
</feature>
<dbReference type="AlphaFoldDB" id="A0A381U629"/>
<evidence type="ECO:0000256" key="1">
    <source>
        <dbReference type="SAM" id="MobiDB-lite"/>
    </source>
</evidence>
<organism evidence="2">
    <name type="scientific">marine metagenome</name>
    <dbReference type="NCBI Taxonomy" id="408172"/>
    <lineage>
        <taxon>unclassified sequences</taxon>
        <taxon>metagenomes</taxon>
        <taxon>ecological metagenomes</taxon>
    </lineage>
</organism>
<reference evidence="2" key="1">
    <citation type="submission" date="2018-05" db="EMBL/GenBank/DDBJ databases">
        <authorList>
            <person name="Lanie J.A."/>
            <person name="Ng W.-L."/>
            <person name="Kazmierczak K.M."/>
            <person name="Andrzejewski T.M."/>
            <person name="Davidsen T.M."/>
            <person name="Wayne K.J."/>
            <person name="Tettelin H."/>
            <person name="Glass J.I."/>
            <person name="Rusch D."/>
            <person name="Podicherti R."/>
            <person name="Tsui H.-C.T."/>
            <person name="Winkler M.E."/>
        </authorList>
    </citation>
    <scope>NUCLEOTIDE SEQUENCE</scope>
</reference>
<accession>A0A381U629</accession>
<dbReference type="EMBL" id="UINC01005793">
    <property type="protein sequence ID" value="SVA23579.1"/>
    <property type="molecule type" value="Genomic_DNA"/>
</dbReference>
<sequence length="111" mass="12551">MPEPMEPEARQGFLKMAEEHPEMTCAETPVEILEAAAAEAEPTPYMEEYFAVGHASWLAFKHGRRISLPQNLMDRAILVLWNRAGLLNTDRMLGQTNPDADKPFFSDEGLY</sequence>
<protein>
    <submittedName>
        <fullName evidence="2">Uncharacterized protein</fullName>
    </submittedName>
</protein>
<name>A0A381U629_9ZZZZ</name>
<proteinExistence type="predicted"/>
<evidence type="ECO:0000313" key="2">
    <source>
        <dbReference type="EMBL" id="SVA23579.1"/>
    </source>
</evidence>